<comment type="caution">
    <text evidence="2">The sequence shown here is derived from an EMBL/GenBank/DDBJ whole genome shotgun (WGS) entry which is preliminary data.</text>
</comment>
<proteinExistence type="predicted"/>
<keyword evidence="3" id="KW-1185">Reference proteome</keyword>
<dbReference type="Proteomes" id="UP000799772">
    <property type="component" value="Unassembled WGS sequence"/>
</dbReference>
<organism evidence="2 3">
    <name type="scientific">Rhizodiscina lignyota</name>
    <dbReference type="NCBI Taxonomy" id="1504668"/>
    <lineage>
        <taxon>Eukaryota</taxon>
        <taxon>Fungi</taxon>
        <taxon>Dikarya</taxon>
        <taxon>Ascomycota</taxon>
        <taxon>Pezizomycotina</taxon>
        <taxon>Dothideomycetes</taxon>
        <taxon>Pleosporomycetidae</taxon>
        <taxon>Aulographales</taxon>
        <taxon>Rhizodiscinaceae</taxon>
        <taxon>Rhizodiscina</taxon>
    </lineage>
</organism>
<evidence type="ECO:0000313" key="2">
    <source>
        <dbReference type="EMBL" id="KAF2092861.1"/>
    </source>
</evidence>
<evidence type="ECO:0000313" key="3">
    <source>
        <dbReference type="Proteomes" id="UP000799772"/>
    </source>
</evidence>
<reference evidence="2" key="1">
    <citation type="journal article" date="2020" name="Stud. Mycol.">
        <title>101 Dothideomycetes genomes: a test case for predicting lifestyles and emergence of pathogens.</title>
        <authorList>
            <person name="Haridas S."/>
            <person name="Albert R."/>
            <person name="Binder M."/>
            <person name="Bloem J."/>
            <person name="Labutti K."/>
            <person name="Salamov A."/>
            <person name="Andreopoulos B."/>
            <person name="Baker S."/>
            <person name="Barry K."/>
            <person name="Bills G."/>
            <person name="Bluhm B."/>
            <person name="Cannon C."/>
            <person name="Castanera R."/>
            <person name="Culley D."/>
            <person name="Daum C."/>
            <person name="Ezra D."/>
            <person name="Gonzalez J."/>
            <person name="Henrissat B."/>
            <person name="Kuo A."/>
            <person name="Liang C."/>
            <person name="Lipzen A."/>
            <person name="Lutzoni F."/>
            <person name="Magnuson J."/>
            <person name="Mondo S."/>
            <person name="Nolan M."/>
            <person name="Ohm R."/>
            <person name="Pangilinan J."/>
            <person name="Park H.-J."/>
            <person name="Ramirez L."/>
            <person name="Alfaro M."/>
            <person name="Sun H."/>
            <person name="Tritt A."/>
            <person name="Yoshinaga Y."/>
            <person name="Zwiers L.-H."/>
            <person name="Turgeon B."/>
            <person name="Goodwin S."/>
            <person name="Spatafora J."/>
            <person name="Crous P."/>
            <person name="Grigoriev I."/>
        </authorList>
    </citation>
    <scope>NUCLEOTIDE SEQUENCE</scope>
    <source>
        <strain evidence="2">CBS 133067</strain>
    </source>
</reference>
<dbReference type="EMBL" id="ML978142">
    <property type="protein sequence ID" value="KAF2092861.1"/>
    <property type="molecule type" value="Genomic_DNA"/>
</dbReference>
<accession>A0A9P4LZR3</accession>
<name>A0A9P4LZR3_9PEZI</name>
<feature type="region of interest" description="Disordered" evidence="1">
    <location>
        <begin position="1"/>
        <end position="21"/>
    </location>
</feature>
<dbReference type="AlphaFoldDB" id="A0A9P4LZR3"/>
<protein>
    <submittedName>
        <fullName evidence="2">Uncharacterized protein</fullName>
    </submittedName>
</protein>
<evidence type="ECO:0000256" key="1">
    <source>
        <dbReference type="SAM" id="MobiDB-lite"/>
    </source>
</evidence>
<gene>
    <name evidence="2" type="ORF">NA57DRAFT_62169</name>
</gene>
<sequence>MAMQRYDPLRRHRQQPERAPDHIEEALTQEQTTEMGTDLFNDLQRRRASTFSLNEARTVAVKEMATRLLSGELFHRDLLDLRSTFIDCSHCTGYISSFQLSLAEFSRYLARAEIVRVIHATKFKKDTPMALQWHGRRFSVKPDEIRRLFPHTPQDVLQMFSMKRYAFNASMSSQTESSVFWLCVRTLITNCTPVGFVLESRAAHRTRLSLLQSSILKR</sequence>